<dbReference type="RefSeq" id="WP_119118839.1">
    <property type="nucleotide sequence ID" value="NZ_QWVS01000059.1"/>
</dbReference>
<comment type="caution">
    <text evidence="2">The sequence shown here is derived from an EMBL/GenBank/DDBJ whole genome shotgun (WGS) entry which is preliminary data.</text>
</comment>
<gene>
    <name evidence="2" type="ORF">D1953_19610</name>
</gene>
<feature type="transmembrane region" description="Helical" evidence="1">
    <location>
        <begin position="33"/>
        <end position="55"/>
    </location>
</feature>
<name>A0A398B1H0_9BACI</name>
<proteinExistence type="predicted"/>
<sequence>MNRFLAVFIQLLIALPGAFLVWLASFFAFDLTSMLSTVAAIAGGAILYGATSFFLQQRFVRKHGLTRKEYQYIRRNLTEAKEKISRINKTLLTIRHISSLKQRIELMRLLKRIYSLTKHEPKRFYKGEPFYFSHLDSIVELSEKYAFLSRQLTKSKELNRSLVETRQTLDELTKTVEQDLYQMLAEDIEDLHFELDVAKQSINRKKELELPDESRRSK</sequence>
<dbReference type="EMBL" id="QWVS01000059">
    <property type="protein sequence ID" value="RID81800.1"/>
    <property type="molecule type" value="Genomic_DNA"/>
</dbReference>
<dbReference type="AlphaFoldDB" id="A0A398B1H0"/>
<accession>A0A398B1H0</accession>
<organism evidence="2 3">
    <name type="scientific">Peribacillus asahii</name>
    <dbReference type="NCBI Taxonomy" id="228899"/>
    <lineage>
        <taxon>Bacteria</taxon>
        <taxon>Bacillati</taxon>
        <taxon>Bacillota</taxon>
        <taxon>Bacilli</taxon>
        <taxon>Bacillales</taxon>
        <taxon>Bacillaceae</taxon>
        <taxon>Peribacillus</taxon>
    </lineage>
</organism>
<dbReference type="InterPro" id="IPR018770">
    <property type="entry name" value="ChloroindolylP_hydrolase"/>
</dbReference>
<evidence type="ECO:0000256" key="1">
    <source>
        <dbReference type="SAM" id="Phobius"/>
    </source>
</evidence>
<protein>
    <submittedName>
        <fullName evidence="2">Protein xpaC</fullName>
    </submittedName>
</protein>
<keyword evidence="3" id="KW-1185">Reference proteome</keyword>
<dbReference type="Pfam" id="PF10112">
    <property type="entry name" value="Halogen_Hydrol"/>
    <property type="match status" value="1"/>
</dbReference>
<keyword evidence="1" id="KW-1133">Transmembrane helix</keyword>
<dbReference type="Proteomes" id="UP000266016">
    <property type="component" value="Unassembled WGS sequence"/>
</dbReference>
<reference evidence="2 3" key="1">
    <citation type="submission" date="2018-08" db="EMBL/GenBank/DDBJ databases">
        <title>Bacillus jemisoniae sp. nov., Bacillus chryseoplanitiae sp. nov., Bacillus resnikiae sp. nov., and Bacillus frankliniae sp. nov., isolated from Viking spacecraft and associated surfaces.</title>
        <authorList>
            <person name="Seuylemezian A."/>
            <person name="Vaishampayan P."/>
        </authorList>
    </citation>
    <scope>NUCLEOTIDE SEQUENCE [LARGE SCALE GENOMIC DNA]</scope>
    <source>
        <strain evidence="2 3">MA001</strain>
    </source>
</reference>
<keyword evidence="1" id="KW-0812">Transmembrane</keyword>
<keyword evidence="1" id="KW-0472">Membrane</keyword>
<evidence type="ECO:0000313" key="3">
    <source>
        <dbReference type="Proteomes" id="UP000266016"/>
    </source>
</evidence>
<evidence type="ECO:0000313" key="2">
    <source>
        <dbReference type="EMBL" id="RID81800.1"/>
    </source>
</evidence>